<dbReference type="InterPro" id="IPR003593">
    <property type="entry name" value="AAA+_ATPase"/>
</dbReference>
<keyword evidence="2" id="KW-0997">Cell inner membrane</keyword>
<dbReference type="GO" id="GO:0005886">
    <property type="term" value="C:plasma membrane"/>
    <property type="evidence" value="ECO:0007669"/>
    <property type="project" value="TreeGrafter"/>
</dbReference>
<dbReference type="InterPro" id="IPR017871">
    <property type="entry name" value="ABC_transporter-like_CS"/>
</dbReference>
<evidence type="ECO:0000256" key="1">
    <source>
        <dbReference type="ARBA" id="ARBA00022448"/>
    </source>
</evidence>
<dbReference type="SMART" id="SM00382">
    <property type="entry name" value="AAA"/>
    <property type="match status" value="1"/>
</dbReference>
<dbReference type="GO" id="GO:0016887">
    <property type="term" value="F:ATP hydrolysis activity"/>
    <property type="evidence" value="ECO:0007669"/>
    <property type="project" value="InterPro"/>
</dbReference>
<protein>
    <submittedName>
        <fullName evidence="7">ABC transporter ATP-binding protein</fullName>
    </submittedName>
</protein>
<dbReference type="OrthoDB" id="7375490at2"/>
<dbReference type="Pfam" id="PF00005">
    <property type="entry name" value="ABC_tran"/>
    <property type="match status" value="1"/>
</dbReference>
<dbReference type="PROSITE" id="PS00211">
    <property type="entry name" value="ABC_TRANSPORTER_1"/>
    <property type="match status" value="1"/>
</dbReference>
<evidence type="ECO:0000256" key="5">
    <source>
        <dbReference type="ARBA" id="ARBA00038388"/>
    </source>
</evidence>
<gene>
    <name evidence="7" type="ORF">A6A05_17680</name>
</gene>
<comment type="similarity">
    <text evidence="5">Belongs to the ABC transporter superfamily. Macrolide exporter (TC 3.A.1.122) family.</text>
</comment>
<dbReference type="InterPro" id="IPR015854">
    <property type="entry name" value="ABC_transpr_LolD-like"/>
</dbReference>
<keyword evidence="2" id="KW-1003">Cell membrane</keyword>
<dbReference type="FunFam" id="3.40.50.300:FF:000032">
    <property type="entry name" value="Export ABC transporter ATP-binding protein"/>
    <property type="match status" value="1"/>
</dbReference>
<dbReference type="PANTHER" id="PTHR24220:SF689">
    <property type="entry name" value="LIPOPROTEIN-RELEASING SYSTEM ATP-BINDING PROTEIN LOLD"/>
    <property type="match status" value="1"/>
</dbReference>
<reference evidence="7 8" key="1">
    <citation type="submission" date="2016-04" db="EMBL/GenBank/DDBJ databases">
        <title>Draft genome sequence of freshwater magnetotactic bacteria Magnetospirillum marisnigri SP-1 and Magnetospirillum moscoviense BB-1.</title>
        <authorList>
            <person name="Koziaeva V."/>
            <person name="Dziuba M.V."/>
            <person name="Ivanov T.M."/>
            <person name="Kuznetsov B."/>
            <person name="Grouzdev D.S."/>
        </authorList>
    </citation>
    <scope>NUCLEOTIDE SEQUENCE [LARGE SCALE GENOMIC DNA]</scope>
    <source>
        <strain evidence="7 8">BB-1</strain>
    </source>
</reference>
<dbReference type="AlphaFoldDB" id="A0A178M681"/>
<feature type="domain" description="ABC transporter" evidence="6">
    <location>
        <begin position="5"/>
        <end position="223"/>
    </location>
</feature>
<dbReference type="GO" id="GO:0098796">
    <property type="term" value="C:membrane protein complex"/>
    <property type="evidence" value="ECO:0007669"/>
    <property type="project" value="UniProtKB-ARBA"/>
</dbReference>
<evidence type="ECO:0000256" key="2">
    <source>
        <dbReference type="ARBA" id="ARBA00022519"/>
    </source>
</evidence>
<proteinExistence type="inferred from homology"/>
<dbReference type="GO" id="GO:0022857">
    <property type="term" value="F:transmembrane transporter activity"/>
    <property type="evidence" value="ECO:0007669"/>
    <property type="project" value="TreeGrafter"/>
</dbReference>
<dbReference type="InterPro" id="IPR003439">
    <property type="entry name" value="ABC_transporter-like_ATP-bd"/>
</dbReference>
<dbReference type="Gene3D" id="3.40.50.300">
    <property type="entry name" value="P-loop containing nucleotide triphosphate hydrolases"/>
    <property type="match status" value="1"/>
</dbReference>
<evidence type="ECO:0000256" key="4">
    <source>
        <dbReference type="ARBA" id="ARBA00022840"/>
    </source>
</evidence>
<evidence type="ECO:0000259" key="6">
    <source>
        <dbReference type="PROSITE" id="PS50893"/>
    </source>
</evidence>
<keyword evidence="1" id="KW-0813">Transport</keyword>
<dbReference type="STRING" id="1437059.A6A05_17680"/>
<dbReference type="InterPro" id="IPR017911">
    <property type="entry name" value="MacB-like_ATP-bd"/>
</dbReference>
<dbReference type="SUPFAM" id="SSF52540">
    <property type="entry name" value="P-loop containing nucleoside triphosphate hydrolases"/>
    <property type="match status" value="1"/>
</dbReference>
<name>A0A178M681_9PROT</name>
<organism evidence="7 8">
    <name type="scientific">Magnetospirillum moscoviense</name>
    <dbReference type="NCBI Taxonomy" id="1437059"/>
    <lineage>
        <taxon>Bacteria</taxon>
        <taxon>Pseudomonadati</taxon>
        <taxon>Pseudomonadota</taxon>
        <taxon>Alphaproteobacteria</taxon>
        <taxon>Rhodospirillales</taxon>
        <taxon>Rhodospirillaceae</taxon>
        <taxon>Magnetospirillum</taxon>
    </lineage>
</organism>
<sequence length="224" mass="23904">MSPAIEARGLTRILPGLVPVTLVEGIDLTVQAGEFIAITGPSGSGKSSLLYLLGLLDKPSSGTVRLQGLATEGLDGDQLADLRLARIGFVFQFHFLLPEFSAAENVAIPMRRLGAMPEKAIRARADELLEGLGLAEHRAKLPEQMSGGQRQRAAIARALANDPALILADEPTGNLDTASAHLVFQTLRGLARDQNRTIIVVTHDTELAATADRRLHLVDGRVVP</sequence>
<dbReference type="PROSITE" id="PS50893">
    <property type="entry name" value="ABC_TRANSPORTER_2"/>
    <property type="match status" value="1"/>
</dbReference>
<keyword evidence="2" id="KW-0472">Membrane</keyword>
<evidence type="ECO:0000313" key="8">
    <source>
        <dbReference type="Proteomes" id="UP000078543"/>
    </source>
</evidence>
<dbReference type="GO" id="GO:0005524">
    <property type="term" value="F:ATP binding"/>
    <property type="evidence" value="ECO:0007669"/>
    <property type="project" value="UniProtKB-KW"/>
</dbReference>
<keyword evidence="3" id="KW-0547">Nucleotide-binding</keyword>
<comment type="caution">
    <text evidence="7">The sequence shown here is derived from an EMBL/GenBank/DDBJ whole genome shotgun (WGS) entry which is preliminary data.</text>
</comment>
<dbReference type="InterPro" id="IPR027417">
    <property type="entry name" value="P-loop_NTPase"/>
</dbReference>
<keyword evidence="8" id="KW-1185">Reference proteome</keyword>
<dbReference type="EMBL" id="LWQU01000200">
    <property type="protein sequence ID" value="OAN44271.1"/>
    <property type="molecule type" value="Genomic_DNA"/>
</dbReference>
<evidence type="ECO:0000256" key="3">
    <source>
        <dbReference type="ARBA" id="ARBA00022741"/>
    </source>
</evidence>
<dbReference type="Proteomes" id="UP000078543">
    <property type="component" value="Unassembled WGS sequence"/>
</dbReference>
<dbReference type="CDD" id="cd03255">
    <property type="entry name" value="ABC_MJ0796_LolCDE_FtsE"/>
    <property type="match status" value="1"/>
</dbReference>
<dbReference type="RefSeq" id="WP_068504663.1">
    <property type="nucleotide sequence ID" value="NZ_LWQU01000200.1"/>
</dbReference>
<accession>A0A178M681</accession>
<dbReference type="PANTHER" id="PTHR24220">
    <property type="entry name" value="IMPORT ATP-BINDING PROTEIN"/>
    <property type="match status" value="1"/>
</dbReference>
<evidence type="ECO:0000313" key="7">
    <source>
        <dbReference type="EMBL" id="OAN44271.1"/>
    </source>
</evidence>
<keyword evidence="4 7" id="KW-0067">ATP-binding</keyword>